<sequence>LENILLRSGTE</sequence>
<organism evidence="1 2">
    <name type="scientific">Zea mays</name>
    <name type="common">Maize</name>
    <dbReference type="NCBI Taxonomy" id="4577"/>
    <lineage>
        <taxon>Eukaryota</taxon>
        <taxon>Viridiplantae</taxon>
        <taxon>Streptophyta</taxon>
        <taxon>Embryophyta</taxon>
        <taxon>Tracheophyta</taxon>
        <taxon>Spermatophyta</taxon>
        <taxon>Magnoliopsida</taxon>
        <taxon>Liliopsida</taxon>
        <taxon>Poales</taxon>
        <taxon>Poaceae</taxon>
        <taxon>PACMAD clade</taxon>
        <taxon>Panicoideae</taxon>
        <taxon>Andropogonodae</taxon>
        <taxon>Andropogoneae</taxon>
        <taxon>Tripsacinae</taxon>
        <taxon>Zea</taxon>
    </lineage>
</organism>
<comment type="caution">
    <text evidence="1">The sequence shown here is derived from an EMBL/GenBank/DDBJ whole genome shotgun (WGS) entry which is preliminary data.</text>
</comment>
<dbReference type="EMBL" id="NCVQ01000005">
    <property type="protein sequence ID" value="PWZ28243.1"/>
    <property type="molecule type" value="Genomic_DNA"/>
</dbReference>
<proteinExistence type="predicted"/>
<evidence type="ECO:0000313" key="2">
    <source>
        <dbReference type="Proteomes" id="UP000251960"/>
    </source>
</evidence>
<gene>
    <name evidence="1" type="ORF">Zm00014a_032189</name>
</gene>
<reference evidence="1 2" key="1">
    <citation type="journal article" date="2018" name="Nat. Genet.">
        <title>Extensive intraspecific gene order and gene structural variations between Mo17 and other maize genomes.</title>
        <authorList>
            <person name="Sun S."/>
            <person name="Zhou Y."/>
            <person name="Chen J."/>
            <person name="Shi J."/>
            <person name="Zhao H."/>
            <person name="Zhao H."/>
            <person name="Song W."/>
            <person name="Zhang M."/>
            <person name="Cui Y."/>
            <person name="Dong X."/>
            <person name="Liu H."/>
            <person name="Ma X."/>
            <person name="Jiao Y."/>
            <person name="Wang B."/>
            <person name="Wei X."/>
            <person name="Stein J.C."/>
            <person name="Glaubitz J.C."/>
            <person name="Lu F."/>
            <person name="Yu G."/>
            <person name="Liang C."/>
            <person name="Fengler K."/>
            <person name="Li B."/>
            <person name="Rafalski A."/>
            <person name="Schnable P.S."/>
            <person name="Ware D.H."/>
            <person name="Buckler E.S."/>
            <person name="Lai J."/>
        </authorList>
    </citation>
    <scope>NUCLEOTIDE SEQUENCE [LARGE SCALE GENOMIC DNA]</scope>
    <source>
        <strain evidence="2">cv. Missouri 17</strain>
        <tissue evidence="1">Seedling</tissue>
    </source>
</reference>
<accession>A0A3L6F5V9</accession>
<protein>
    <submittedName>
        <fullName evidence="1">Uncharacterized protein</fullName>
    </submittedName>
</protein>
<evidence type="ECO:0000313" key="1">
    <source>
        <dbReference type="EMBL" id="PWZ28243.1"/>
    </source>
</evidence>
<feature type="non-terminal residue" evidence="1">
    <location>
        <position position="1"/>
    </location>
</feature>
<dbReference type="Proteomes" id="UP000251960">
    <property type="component" value="Chromosome 4"/>
</dbReference>
<name>A0A3L6F5V9_MAIZE</name>